<feature type="region of interest" description="Disordered" evidence="1">
    <location>
        <begin position="298"/>
        <end position="328"/>
    </location>
</feature>
<dbReference type="PRINTS" id="PR01217">
    <property type="entry name" value="PRICHEXTENSN"/>
</dbReference>
<dbReference type="EMBL" id="VSWC01000014">
    <property type="protein sequence ID" value="KAA1115540.1"/>
    <property type="molecule type" value="Genomic_DNA"/>
</dbReference>
<accession>A0A5B0QQT4</accession>
<feature type="compositionally biased region" description="Low complexity" evidence="1">
    <location>
        <begin position="174"/>
        <end position="189"/>
    </location>
</feature>
<keyword evidence="3" id="KW-1185">Reference proteome</keyword>
<feature type="region of interest" description="Disordered" evidence="1">
    <location>
        <begin position="102"/>
        <end position="189"/>
    </location>
</feature>
<comment type="caution">
    <text evidence="2">The sequence shown here is derived from an EMBL/GenBank/DDBJ whole genome shotgun (WGS) entry which is preliminary data.</text>
</comment>
<dbReference type="Proteomes" id="UP000324748">
    <property type="component" value="Unassembled WGS sequence"/>
</dbReference>
<sequence length="391" mass="41218">MKIPHESCNIPDHHHDHLTVFNGPIPIPSSSQFLPEEALSPSPTPPYLPSTYPSITQTPSPDSDRSSSPASLPTRPPTPSMAIHSIKTAAFGPEIAVKAQEPTVTPPLLDPSTKTTQPATNEIDPTDLPLPSSNSASRPPSPRPSPPLIDSQPDPASDSLVVLRPDLLSTTEANSRPNRSSVLPPLSLPLSTKTAVNTSLFSASAKDHTSLIIPTVHQPSNVIVIESCDPLSFSSTNTSPPHPNTPTYSTLIIHSIHDSHYHPGGFTTPDSTDTPAHSPVNTIIIVEDDSLPTSFLANPAATSATDNTSNLTPPLSSTSPTDPTATTPLLTTIPVSDSTLQPEPAMPNCSSDSFDIAAIGSITVMEDSTAFKDPQLWAPSLSQAALENYKD</sequence>
<dbReference type="AlphaFoldDB" id="A0A5B0QQT4"/>
<evidence type="ECO:0000313" key="3">
    <source>
        <dbReference type="Proteomes" id="UP000324748"/>
    </source>
</evidence>
<organism evidence="2 3">
    <name type="scientific">Puccinia graminis f. sp. tritici</name>
    <dbReference type="NCBI Taxonomy" id="56615"/>
    <lineage>
        <taxon>Eukaryota</taxon>
        <taxon>Fungi</taxon>
        <taxon>Dikarya</taxon>
        <taxon>Basidiomycota</taxon>
        <taxon>Pucciniomycotina</taxon>
        <taxon>Pucciniomycetes</taxon>
        <taxon>Pucciniales</taxon>
        <taxon>Pucciniaceae</taxon>
        <taxon>Puccinia</taxon>
    </lineage>
</organism>
<feature type="compositionally biased region" description="Low complexity" evidence="1">
    <location>
        <begin position="308"/>
        <end position="328"/>
    </location>
</feature>
<feature type="compositionally biased region" description="Polar residues" evidence="1">
    <location>
        <begin position="298"/>
        <end position="307"/>
    </location>
</feature>
<feature type="region of interest" description="Disordered" evidence="1">
    <location>
        <begin position="28"/>
        <end position="84"/>
    </location>
</feature>
<proteinExistence type="predicted"/>
<feature type="compositionally biased region" description="Low complexity" evidence="1">
    <location>
        <begin position="129"/>
        <end position="138"/>
    </location>
</feature>
<reference evidence="2 3" key="1">
    <citation type="submission" date="2019-05" db="EMBL/GenBank/DDBJ databases">
        <title>Emergence of the Ug99 lineage of the wheat stem rust pathogen through somatic hybridization.</title>
        <authorList>
            <person name="Li F."/>
            <person name="Upadhyaya N.M."/>
            <person name="Sperschneider J."/>
            <person name="Matny O."/>
            <person name="Nguyen-Phuc H."/>
            <person name="Mago R."/>
            <person name="Raley C."/>
            <person name="Miller M.E."/>
            <person name="Silverstein K.A.T."/>
            <person name="Henningsen E."/>
            <person name="Hirsch C.D."/>
            <person name="Visser B."/>
            <person name="Pretorius Z.A."/>
            <person name="Steffenson B.J."/>
            <person name="Schwessinger B."/>
            <person name="Dodds P.N."/>
            <person name="Figueroa M."/>
        </authorList>
    </citation>
    <scope>NUCLEOTIDE SEQUENCE [LARGE SCALE GENOMIC DNA]</scope>
    <source>
        <strain evidence="2">21-0</strain>
    </source>
</reference>
<evidence type="ECO:0000313" key="2">
    <source>
        <dbReference type="EMBL" id="KAA1115540.1"/>
    </source>
</evidence>
<gene>
    <name evidence="2" type="ORF">PGT21_037013</name>
</gene>
<name>A0A5B0QQT4_PUCGR</name>
<protein>
    <submittedName>
        <fullName evidence="2">Uncharacterized protein</fullName>
    </submittedName>
</protein>
<evidence type="ECO:0000256" key="1">
    <source>
        <dbReference type="SAM" id="MobiDB-lite"/>
    </source>
</evidence>